<dbReference type="Proteomes" id="UP001595478">
    <property type="component" value="Unassembled WGS sequence"/>
</dbReference>
<dbReference type="PANTHER" id="PTHR37299">
    <property type="entry name" value="TRANSCRIPTIONAL REGULATOR-RELATED"/>
    <property type="match status" value="1"/>
</dbReference>
<reference evidence="5" key="1">
    <citation type="journal article" date="2019" name="Int. J. Syst. Evol. Microbiol.">
        <title>The Global Catalogue of Microorganisms (GCM) 10K type strain sequencing project: providing services to taxonomists for standard genome sequencing and annotation.</title>
        <authorList>
            <consortium name="The Broad Institute Genomics Platform"/>
            <consortium name="The Broad Institute Genome Sequencing Center for Infectious Disease"/>
            <person name="Wu L."/>
            <person name="Ma J."/>
        </authorList>
    </citation>
    <scope>NUCLEOTIDE SEQUENCE [LARGE SCALE GENOMIC DNA]</scope>
    <source>
        <strain evidence="5">KCTC 52473</strain>
    </source>
</reference>
<name>A0ABV7FIQ8_9ALTE</name>
<evidence type="ECO:0000259" key="3">
    <source>
        <dbReference type="PROSITE" id="PS50930"/>
    </source>
</evidence>
<dbReference type="InterPro" id="IPR007492">
    <property type="entry name" value="LytTR_DNA-bd_dom"/>
</dbReference>
<dbReference type="EMBL" id="JBHRSW010000004">
    <property type="protein sequence ID" value="MFC3120169.1"/>
    <property type="molecule type" value="Genomic_DNA"/>
</dbReference>
<feature type="transmembrane region" description="Helical" evidence="2">
    <location>
        <begin position="58"/>
        <end position="79"/>
    </location>
</feature>
<feature type="domain" description="HTH LytTR-type" evidence="3">
    <location>
        <begin position="204"/>
        <end position="307"/>
    </location>
</feature>
<dbReference type="Gene3D" id="2.40.50.1020">
    <property type="entry name" value="LytTr DNA-binding domain"/>
    <property type="match status" value="1"/>
</dbReference>
<dbReference type="Pfam" id="PF04397">
    <property type="entry name" value="LytTR"/>
    <property type="match status" value="1"/>
</dbReference>
<keyword evidence="5" id="KW-1185">Reference proteome</keyword>
<evidence type="ECO:0000313" key="4">
    <source>
        <dbReference type="EMBL" id="MFC3120169.1"/>
    </source>
</evidence>
<dbReference type="PIRSF" id="PIRSF031767">
    <property type="entry name" value="MHYE_LytTR"/>
    <property type="match status" value="1"/>
</dbReference>
<sequence>MKNKQASLFERFDRHPLIYSWVALSIYIFVNNSINVFSKITESTRNQRIPTFEIWEPFVWEYTSAFSIVLLLPLLYWWFSRSHRNFANIPSWLAQQALASVTYSVLHVGLMIVMRQMIYSLAGANYDFGDTVTEFIYEYRKDFMAFNWFMGVYYAFTLIYERLKGEANLIQEADNAESTESVKSVENAETPKHSPTSTASPQYFLVKKLDKEFIVKTSDIEWLESVGNYVNLHVNGRIYPLRSTLSGLLERLSEQGFVQTHRSFGVNLSFVASVSPLPSGDGEIHMKNAKTLGLSRRYRENFKQRLI</sequence>
<feature type="transmembrane region" description="Helical" evidence="2">
    <location>
        <begin position="91"/>
        <end position="113"/>
    </location>
</feature>
<evidence type="ECO:0000256" key="2">
    <source>
        <dbReference type="SAM" id="Phobius"/>
    </source>
</evidence>
<feature type="transmembrane region" description="Helical" evidence="2">
    <location>
        <begin position="18"/>
        <end position="37"/>
    </location>
</feature>
<dbReference type="InterPro" id="IPR012379">
    <property type="entry name" value="LytTR_MHYE"/>
</dbReference>
<dbReference type="SMART" id="SM00850">
    <property type="entry name" value="LytTR"/>
    <property type="match status" value="1"/>
</dbReference>
<evidence type="ECO:0000256" key="1">
    <source>
        <dbReference type="ARBA" id="ARBA00023012"/>
    </source>
</evidence>
<organism evidence="4 5">
    <name type="scientific">Agaribacter flavus</name>
    <dbReference type="NCBI Taxonomy" id="1902781"/>
    <lineage>
        <taxon>Bacteria</taxon>
        <taxon>Pseudomonadati</taxon>
        <taxon>Pseudomonadota</taxon>
        <taxon>Gammaproteobacteria</taxon>
        <taxon>Alteromonadales</taxon>
        <taxon>Alteromonadaceae</taxon>
        <taxon>Agaribacter</taxon>
    </lineage>
</organism>
<evidence type="ECO:0000313" key="5">
    <source>
        <dbReference type="Proteomes" id="UP001595478"/>
    </source>
</evidence>
<keyword evidence="2" id="KW-1133">Transmembrane helix</keyword>
<protein>
    <submittedName>
        <fullName evidence="4">LytR/AlgR family response regulator transcription factor</fullName>
    </submittedName>
</protein>
<gene>
    <name evidence="4" type="ORF">ACFOHL_00875</name>
</gene>
<proteinExistence type="predicted"/>
<dbReference type="RefSeq" id="WP_376918311.1">
    <property type="nucleotide sequence ID" value="NZ_JBHRSW010000004.1"/>
</dbReference>
<keyword evidence="2" id="KW-0472">Membrane</keyword>
<accession>A0ABV7FIQ8</accession>
<keyword evidence="2" id="KW-0812">Transmembrane</keyword>
<dbReference type="InterPro" id="IPR046947">
    <property type="entry name" value="LytR-like"/>
</dbReference>
<dbReference type="PROSITE" id="PS50930">
    <property type="entry name" value="HTH_LYTTR"/>
    <property type="match status" value="1"/>
</dbReference>
<keyword evidence="1" id="KW-0902">Two-component regulatory system</keyword>
<comment type="caution">
    <text evidence="4">The sequence shown here is derived from an EMBL/GenBank/DDBJ whole genome shotgun (WGS) entry which is preliminary data.</text>
</comment>
<dbReference type="PANTHER" id="PTHR37299:SF1">
    <property type="entry name" value="STAGE 0 SPORULATION PROTEIN A HOMOLOG"/>
    <property type="match status" value="1"/>
</dbReference>